<proteinExistence type="predicted"/>
<reference evidence="2 3" key="1">
    <citation type="submission" date="2016-07" db="EMBL/GenBank/DDBJ databases">
        <title>Pervasive Adenine N6-methylation of Active Genes in Fungi.</title>
        <authorList>
            <consortium name="DOE Joint Genome Institute"/>
            <person name="Mondo S.J."/>
            <person name="Dannebaum R.O."/>
            <person name="Kuo R.C."/>
            <person name="Labutti K."/>
            <person name="Haridas S."/>
            <person name="Kuo A."/>
            <person name="Salamov A."/>
            <person name="Ahrendt S.R."/>
            <person name="Lipzen A."/>
            <person name="Sullivan W."/>
            <person name="Andreopoulos W.B."/>
            <person name="Clum A."/>
            <person name="Lindquist E."/>
            <person name="Daum C."/>
            <person name="Ramamoorthy G.K."/>
            <person name="Gryganskyi A."/>
            <person name="Culley D."/>
            <person name="Magnuson J.K."/>
            <person name="James T.Y."/>
            <person name="O'Malley M.A."/>
            <person name="Stajich J.E."/>
            <person name="Spatafora J.W."/>
            <person name="Visel A."/>
            <person name="Grigoriev I.V."/>
        </authorList>
    </citation>
    <scope>NUCLEOTIDE SEQUENCE [LARGE SCALE GENOMIC DNA]</scope>
    <source>
        <strain evidence="2 3">NRRL 3116</strain>
    </source>
</reference>
<evidence type="ECO:0000313" key="2">
    <source>
        <dbReference type="EMBL" id="ORZ15499.1"/>
    </source>
</evidence>
<evidence type="ECO:0000313" key="3">
    <source>
        <dbReference type="Proteomes" id="UP000193648"/>
    </source>
</evidence>
<comment type="caution">
    <text evidence="2">The sequence shown here is derived from an EMBL/GenBank/DDBJ whole genome shotgun (WGS) entry which is preliminary data.</text>
</comment>
<evidence type="ECO:0000256" key="1">
    <source>
        <dbReference type="SAM" id="MobiDB-lite"/>
    </source>
</evidence>
<dbReference type="Proteomes" id="UP000193648">
    <property type="component" value="Unassembled WGS sequence"/>
</dbReference>
<feature type="compositionally biased region" description="Acidic residues" evidence="1">
    <location>
        <begin position="432"/>
        <end position="442"/>
    </location>
</feature>
<feature type="compositionally biased region" description="Low complexity" evidence="1">
    <location>
        <begin position="410"/>
        <end position="426"/>
    </location>
</feature>
<dbReference type="InParanoid" id="A0A1Y2GMC9"/>
<name>A0A1Y2GMC9_9FUNG</name>
<dbReference type="GeneID" id="33571974"/>
<dbReference type="STRING" id="64571.A0A1Y2GMC9"/>
<protein>
    <submittedName>
        <fullName evidence="2">Uncharacterized protein</fullName>
    </submittedName>
</protein>
<dbReference type="AlphaFoldDB" id="A0A1Y2GMC9"/>
<accession>A0A1Y2GMC9</accession>
<gene>
    <name evidence="2" type="ORF">BCR41DRAFT_422277</name>
</gene>
<feature type="region of interest" description="Disordered" evidence="1">
    <location>
        <begin position="390"/>
        <end position="442"/>
    </location>
</feature>
<dbReference type="RefSeq" id="XP_021881247.1">
    <property type="nucleotide sequence ID" value="XM_022030131.1"/>
</dbReference>
<keyword evidence="3" id="KW-1185">Reference proteome</keyword>
<feature type="compositionally biased region" description="Acidic residues" evidence="1">
    <location>
        <begin position="394"/>
        <end position="406"/>
    </location>
</feature>
<organism evidence="2 3">
    <name type="scientific">Lobosporangium transversale</name>
    <dbReference type="NCBI Taxonomy" id="64571"/>
    <lineage>
        <taxon>Eukaryota</taxon>
        <taxon>Fungi</taxon>
        <taxon>Fungi incertae sedis</taxon>
        <taxon>Mucoromycota</taxon>
        <taxon>Mortierellomycotina</taxon>
        <taxon>Mortierellomycetes</taxon>
        <taxon>Mortierellales</taxon>
        <taxon>Mortierellaceae</taxon>
        <taxon>Lobosporangium</taxon>
    </lineage>
</organism>
<feature type="compositionally biased region" description="Polar residues" evidence="1">
    <location>
        <begin position="55"/>
        <end position="65"/>
    </location>
</feature>
<feature type="region of interest" description="Disordered" evidence="1">
    <location>
        <begin position="77"/>
        <end position="98"/>
    </location>
</feature>
<dbReference type="OrthoDB" id="5573882at2759"/>
<feature type="region of interest" description="Disordered" evidence="1">
    <location>
        <begin position="35"/>
        <end position="65"/>
    </location>
</feature>
<sequence length="442" mass="48235">MLSVINTSTTLCLQPASVSTSITSSTSSNASMARLVNKAPQPYGVIPPRRKKTSTNRSPNSLSPSLELTLTNTTITTTASTTTTTTTTTTTSTTSTTTSTPNHDSFFAFLFSDSTSSYRSNLWATIKAHCLAFSNTNGRTNRQTNRRDRQGCYRDFAPPEALIVTNSPPVVTLDATSLVTSSSSALFPEDVLLSIHDIDVSGSAMQTIKNDSSTSNHSSNNNIANNASAYPVSVASMDKFKVMGTDLIPLKTFTYCETLIDEVESSLKLDTGAASSPNASTAASGALIRRPLPRVKRSMPKPSPIVEATMSCRRVPVVNQSELPPPLPRHLASRETRSNSAYLRMMATELRMIRSRKLIAPLKPRAFLPRRKDLFSFDKSCLTLEISFDKDLEEKEEEEEEEEEEIPIGSWTSFSSTESFMSTSSSDYVTAEGEEDDTESDE</sequence>
<dbReference type="EMBL" id="MCFF01000019">
    <property type="protein sequence ID" value="ORZ15499.1"/>
    <property type="molecule type" value="Genomic_DNA"/>
</dbReference>